<sequence>MMFSHSVVVSILIVSNLPRVQMACMYNCQPTLVDLIKSFTANIFESVIGTMNWIIMNKLKELIIALLFSTLFLKGGILKKKKPYPTQMLPIHHPQ</sequence>
<organism evidence="3 4">
    <name type="scientific">Brachionus plicatilis</name>
    <name type="common">Marine rotifer</name>
    <name type="synonym">Brachionus muelleri</name>
    <dbReference type="NCBI Taxonomy" id="10195"/>
    <lineage>
        <taxon>Eukaryota</taxon>
        <taxon>Metazoa</taxon>
        <taxon>Spiralia</taxon>
        <taxon>Gnathifera</taxon>
        <taxon>Rotifera</taxon>
        <taxon>Eurotatoria</taxon>
        <taxon>Monogononta</taxon>
        <taxon>Pseudotrocha</taxon>
        <taxon>Ploima</taxon>
        <taxon>Brachionidae</taxon>
        <taxon>Brachionus</taxon>
    </lineage>
</organism>
<dbReference type="Proteomes" id="UP000276133">
    <property type="component" value="Unassembled WGS sequence"/>
</dbReference>
<keyword evidence="1" id="KW-0812">Transmembrane</keyword>
<evidence type="ECO:0000256" key="2">
    <source>
        <dbReference type="SAM" id="SignalP"/>
    </source>
</evidence>
<feature type="transmembrane region" description="Helical" evidence="1">
    <location>
        <begin position="62"/>
        <end position="78"/>
    </location>
</feature>
<evidence type="ECO:0000256" key="1">
    <source>
        <dbReference type="SAM" id="Phobius"/>
    </source>
</evidence>
<gene>
    <name evidence="3" type="ORF">BpHYR1_013795</name>
</gene>
<protein>
    <recommendedName>
        <fullName evidence="5">Secreted protein</fullName>
    </recommendedName>
</protein>
<dbReference type="EMBL" id="REGN01001594">
    <property type="protein sequence ID" value="RNA33722.1"/>
    <property type="molecule type" value="Genomic_DNA"/>
</dbReference>
<reference evidence="3 4" key="1">
    <citation type="journal article" date="2018" name="Sci. Rep.">
        <title>Genomic signatures of local adaptation to the degree of environmental predictability in rotifers.</title>
        <authorList>
            <person name="Franch-Gras L."/>
            <person name="Hahn C."/>
            <person name="Garcia-Roger E.M."/>
            <person name="Carmona M.J."/>
            <person name="Serra M."/>
            <person name="Gomez A."/>
        </authorList>
    </citation>
    <scope>NUCLEOTIDE SEQUENCE [LARGE SCALE GENOMIC DNA]</scope>
    <source>
        <strain evidence="3">HYR1</strain>
    </source>
</reference>
<evidence type="ECO:0008006" key="5">
    <source>
        <dbReference type="Google" id="ProtNLM"/>
    </source>
</evidence>
<comment type="caution">
    <text evidence="3">The sequence shown here is derived from an EMBL/GenBank/DDBJ whole genome shotgun (WGS) entry which is preliminary data.</text>
</comment>
<keyword evidence="1" id="KW-0472">Membrane</keyword>
<feature type="signal peptide" evidence="2">
    <location>
        <begin position="1"/>
        <end position="22"/>
    </location>
</feature>
<name>A0A3M7SD56_BRAPC</name>
<keyword evidence="1" id="KW-1133">Transmembrane helix</keyword>
<keyword evidence="2" id="KW-0732">Signal</keyword>
<feature type="non-terminal residue" evidence="3">
    <location>
        <position position="95"/>
    </location>
</feature>
<proteinExistence type="predicted"/>
<keyword evidence="4" id="KW-1185">Reference proteome</keyword>
<dbReference type="AlphaFoldDB" id="A0A3M7SD56"/>
<evidence type="ECO:0000313" key="4">
    <source>
        <dbReference type="Proteomes" id="UP000276133"/>
    </source>
</evidence>
<evidence type="ECO:0000313" key="3">
    <source>
        <dbReference type="EMBL" id="RNA33722.1"/>
    </source>
</evidence>
<accession>A0A3M7SD56</accession>
<feature type="chain" id="PRO_5018069369" description="Secreted protein" evidence="2">
    <location>
        <begin position="23"/>
        <end position="95"/>
    </location>
</feature>